<evidence type="ECO:0000313" key="1">
    <source>
        <dbReference type="EMBL" id="KAK6932933.1"/>
    </source>
</evidence>
<dbReference type="EMBL" id="JBAMMX010000009">
    <property type="protein sequence ID" value="KAK6932933.1"/>
    <property type="molecule type" value="Genomic_DNA"/>
</dbReference>
<protein>
    <submittedName>
        <fullName evidence="1">Uncharacterized protein</fullName>
    </submittedName>
</protein>
<evidence type="ECO:0000313" key="2">
    <source>
        <dbReference type="Proteomes" id="UP001370490"/>
    </source>
</evidence>
<proteinExistence type="predicted"/>
<name>A0AAN8VDB4_9MAGN</name>
<reference evidence="1 2" key="1">
    <citation type="submission" date="2023-12" db="EMBL/GenBank/DDBJ databases">
        <title>A high-quality genome assembly for Dillenia turbinata (Dilleniales).</title>
        <authorList>
            <person name="Chanderbali A."/>
        </authorList>
    </citation>
    <scope>NUCLEOTIDE SEQUENCE [LARGE SCALE GENOMIC DNA]</scope>
    <source>
        <strain evidence="1">LSX21</strain>
        <tissue evidence="1">Leaf</tissue>
    </source>
</reference>
<sequence>MPYSYGVGLRMLTGGAIRDAAILGIVFQSLALCKQWKAFLITVTVIIVDILKHSYGINWAKCVVPAAIPGSLVHLLFRDLFGLDLFMMLCSWKFL</sequence>
<accession>A0AAN8VDB4</accession>
<comment type="caution">
    <text evidence="1">The sequence shown here is derived from an EMBL/GenBank/DDBJ whole genome shotgun (WGS) entry which is preliminary data.</text>
</comment>
<organism evidence="1 2">
    <name type="scientific">Dillenia turbinata</name>
    <dbReference type="NCBI Taxonomy" id="194707"/>
    <lineage>
        <taxon>Eukaryota</taxon>
        <taxon>Viridiplantae</taxon>
        <taxon>Streptophyta</taxon>
        <taxon>Embryophyta</taxon>
        <taxon>Tracheophyta</taxon>
        <taxon>Spermatophyta</taxon>
        <taxon>Magnoliopsida</taxon>
        <taxon>eudicotyledons</taxon>
        <taxon>Gunneridae</taxon>
        <taxon>Pentapetalae</taxon>
        <taxon>Dilleniales</taxon>
        <taxon>Dilleniaceae</taxon>
        <taxon>Dillenia</taxon>
    </lineage>
</organism>
<dbReference type="AlphaFoldDB" id="A0AAN8VDB4"/>
<feature type="non-terminal residue" evidence="1">
    <location>
        <position position="95"/>
    </location>
</feature>
<dbReference type="Proteomes" id="UP001370490">
    <property type="component" value="Unassembled WGS sequence"/>
</dbReference>
<keyword evidence="2" id="KW-1185">Reference proteome</keyword>
<gene>
    <name evidence="1" type="ORF">RJ641_035827</name>
</gene>